<feature type="transmembrane region" description="Helical" evidence="6">
    <location>
        <begin position="76"/>
        <end position="99"/>
    </location>
</feature>
<evidence type="ECO:0000313" key="8">
    <source>
        <dbReference type="EMBL" id="MFK2872524.1"/>
    </source>
</evidence>
<evidence type="ECO:0000259" key="7">
    <source>
        <dbReference type="Pfam" id="PF05231"/>
    </source>
</evidence>
<evidence type="ECO:0000256" key="5">
    <source>
        <dbReference type="ARBA" id="ARBA00023136"/>
    </source>
</evidence>
<protein>
    <recommendedName>
        <fullName evidence="7">MASE1 domain-containing protein</fullName>
    </recommendedName>
</protein>
<dbReference type="RefSeq" id="WP_284400095.1">
    <property type="nucleotide sequence ID" value="NZ_BSNQ01000005.1"/>
</dbReference>
<comment type="caution">
    <text evidence="8">The sequence shown here is derived from an EMBL/GenBank/DDBJ whole genome shotgun (WGS) entry which is preliminary data.</text>
</comment>
<evidence type="ECO:0000313" key="9">
    <source>
        <dbReference type="Proteomes" id="UP001620405"/>
    </source>
</evidence>
<feature type="transmembrane region" description="Helical" evidence="6">
    <location>
        <begin position="196"/>
        <end position="217"/>
    </location>
</feature>
<feature type="transmembrane region" description="Helical" evidence="6">
    <location>
        <begin position="111"/>
        <end position="140"/>
    </location>
</feature>
<evidence type="ECO:0000256" key="2">
    <source>
        <dbReference type="ARBA" id="ARBA00022475"/>
    </source>
</evidence>
<dbReference type="Proteomes" id="UP001620405">
    <property type="component" value="Unassembled WGS sequence"/>
</dbReference>
<sequence length="550" mass="62122">MWTKLWEKGWVRQLVVFVGYLLMYAAARPFSSTRWALIAPLRLTCLLFIPYRYWLVLAIADVFGQSYIVLSHASQFGIVWAVASLIPNIAVAMPIVWWCRSKLMIFPTKQLINFQILLLCSVLVSLAWALLTMLAALYSFQSPGHRFTVTPIMLPAGFIGKYITIVAMMPWVLMARAEYLSIEPWRKRLHNITKQVFAADTLVLLLSVVIFLLWLNHLSLEDAKRLSYLAVFMPIAWLTLKPGWRAAALGGTPAIFCIVSLLEIKPYEASVKSETFIAFVVTCMFMLGARITAQRQQEEQERLDANQAILLARQNIHLSELRLSKTAQALELAGSAIYLSHQQLLARFRHMLPVNEAQRYYRQAAATQSQVSQLADSMHPSAWRDRGLPAALHETIASALHGAGIAYHCQIDGRKLSELTPGLHGAIYRLACESIVHINAQMICSRISLRLRDGVTNGVHWVVLRVEGAIEHSRINDAIYDLGERDFLASKLGAQGFGLESLQNHVRLFDGKLHVRTTHKGMRLTYLLIDELIQSQQRRSTLATVQPWIS</sequence>
<dbReference type="Pfam" id="PF05231">
    <property type="entry name" value="MASE1"/>
    <property type="match status" value="1"/>
</dbReference>
<evidence type="ECO:0000256" key="3">
    <source>
        <dbReference type="ARBA" id="ARBA00022692"/>
    </source>
</evidence>
<keyword evidence="2" id="KW-1003">Cell membrane</keyword>
<keyword evidence="5 6" id="KW-0472">Membrane</keyword>
<keyword evidence="9" id="KW-1185">Reference proteome</keyword>
<feature type="transmembrane region" description="Helical" evidence="6">
    <location>
        <begin position="152"/>
        <end position="175"/>
    </location>
</feature>
<keyword evidence="4 6" id="KW-1133">Transmembrane helix</keyword>
<evidence type="ECO:0000256" key="6">
    <source>
        <dbReference type="SAM" id="Phobius"/>
    </source>
</evidence>
<evidence type="ECO:0000256" key="1">
    <source>
        <dbReference type="ARBA" id="ARBA00004651"/>
    </source>
</evidence>
<accession>A0ABW8IT03</accession>
<keyword evidence="3 6" id="KW-0812">Transmembrane</keyword>
<proteinExistence type="predicted"/>
<organism evidence="8 9">
    <name type="scientific">Dyella lipolytica</name>
    <dbReference type="NCBI Taxonomy" id="1867835"/>
    <lineage>
        <taxon>Bacteria</taxon>
        <taxon>Pseudomonadati</taxon>
        <taxon>Pseudomonadota</taxon>
        <taxon>Gammaproteobacteria</taxon>
        <taxon>Lysobacterales</taxon>
        <taxon>Rhodanobacteraceae</taxon>
        <taxon>Dyella</taxon>
    </lineage>
</organism>
<dbReference type="EMBL" id="JADIKG010000010">
    <property type="protein sequence ID" value="MFK2872524.1"/>
    <property type="molecule type" value="Genomic_DNA"/>
</dbReference>
<name>A0ABW8IT03_9GAMM</name>
<dbReference type="InterPro" id="IPR007895">
    <property type="entry name" value="MASE1"/>
</dbReference>
<feature type="transmembrane region" description="Helical" evidence="6">
    <location>
        <begin position="247"/>
        <end position="264"/>
    </location>
</feature>
<comment type="subcellular location">
    <subcellularLocation>
        <location evidence="1">Cell membrane</location>
        <topology evidence="1">Multi-pass membrane protein</topology>
    </subcellularLocation>
</comment>
<gene>
    <name evidence="8" type="ORF">ISP13_03195</name>
</gene>
<evidence type="ECO:0000256" key="4">
    <source>
        <dbReference type="ARBA" id="ARBA00022989"/>
    </source>
</evidence>
<feature type="domain" description="MASE1" evidence="7">
    <location>
        <begin position="19"/>
        <end position="295"/>
    </location>
</feature>
<reference evidence="8 9" key="1">
    <citation type="submission" date="2020-10" db="EMBL/GenBank/DDBJ databases">
        <title>Phylogeny of dyella-like bacteria.</title>
        <authorList>
            <person name="Fu J."/>
        </authorList>
    </citation>
    <scope>NUCLEOTIDE SEQUENCE [LARGE SCALE GENOMIC DNA]</scope>
    <source>
        <strain evidence="8 9">DHOB07</strain>
    </source>
</reference>
<feature type="transmembrane region" description="Helical" evidence="6">
    <location>
        <begin position="276"/>
        <end position="293"/>
    </location>
</feature>
<feature type="transmembrane region" description="Helical" evidence="6">
    <location>
        <begin position="12"/>
        <end position="30"/>
    </location>
</feature>